<evidence type="ECO:0000313" key="6">
    <source>
        <dbReference type="Proteomes" id="UP000829364"/>
    </source>
</evidence>
<dbReference type="PROSITE" id="PS00518">
    <property type="entry name" value="ZF_RING_1"/>
    <property type="match status" value="1"/>
</dbReference>
<dbReference type="Proteomes" id="UP000829364">
    <property type="component" value="Chromosome 1"/>
</dbReference>
<feature type="region of interest" description="Disordered" evidence="4">
    <location>
        <begin position="744"/>
        <end position="772"/>
    </location>
</feature>
<feature type="region of interest" description="Disordered" evidence="4">
    <location>
        <begin position="1"/>
        <end position="22"/>
    </location>
</feature>
<organism evidence="5 6">
    <name type="scientific">Purpureocillium takamizusanense</name>
    <dbReference type="NCBI Taxonomy" id="2060973"/>
    <lineage>
        <taxon>Eukaryota</taxon>
        <taxon>Fungi</taxon>
        <taxon>Dikarya</taxon>
        <taxon>Ascomycota</taxon>
        <taxon>Pezizomycotina</taxon>
        <taxon>Sordariomycetes</taxon>
        <taxon>Hypocreomycetidae</taxon>
        <taxon>Hypocreales</taxon>
        <taxon>Ophiocordycipitaceae</taxon>
        <taxon>Purpureocillium</taxon>
    </lineage>
</organism>
<accession>A0A9Q8Q793</accession>
<reference evidence="5" key="1">
    <citation type="submission" date="2021-11" db="EMBL/GenBank/DDBJ databases">
        <title>Purpureocillium_takamizusanense_genome.</title>
        <authorList>
            <person name="Nguyen N.-H."/>
        </authorList>
    </citation>
    <scope>NUCLEOTIDE SEQUENCE</scope>
    <source>
        <strain evidence="5">PT3</strain>
    </source>
</reference>
<feature type="region of interest" description="Disordered" evidence="4">
    <location>
        <begin position="416"/>
        <end position="577"/>
    </location>
</feature>
<feature type="compositionally biased region" description="Basic and acidic residues" evidence="4">
    <location>
        <begin position="529"/>
        <end position="542"/>
    </location>
</feature>
<dbReference type="AlphaFoldDB" id="A0A9Q8Q793"/>
<feature type="region of interest" description="Disordered" evidence="4">
    <location>
        <begin position="688"/>
        <end position="708"/>
    </location>
</feature>
<dbReference type="InterPro" id="IPR017907">
    <property type="entry name" value="Znf_RING_CS"/>
</dbReference>
<proteinExistence type="predicted"/>
<evidence type="ECO:0000256" key="2">
    <source>
        <dbReference type="ARBA" id="ARBA00022771"/>
    </source>
</evidence>
<dbReference type="GeneID" id="72062640"/>
<dbReference type="OrthoDB" id="4936413at2759"/>
<keyword evidence="3" id="KW-0862">Zinc</keyword>
<feature type="compositionally biased region" description="Basic and acidic residues" evidence="4">
    <location>
        <begin position="65"/>
        <end position="80"/>
    </location>
</feature>
<keyword evidence="6" id="KW-1185">Reference proteome</keyword>
<sequence length="808" mass="88189">MFDLYGVSRPEGWLSMGRARPGSRTRTLQICHSCGDSLRPGAQCSRCGHDFCSKCAAEVPQAETPPRRTGCERRQTEHNRQQPSRFSLDDSQRTGEDGSGNGDKDRERYCPSSPDSNATPQHRTGSLLTGTGLDVPEPPERLIPATGADNTTPAERIGGAGSKATPRKHPFLKPNVFERGKAVSPQAAPCNARASKPRRLSDCVPRRLMDRSSTDSEDCGLPALDDPREESGAYGQHHPICCTARRGLNKVPTDDGDSVEEDGSLQYTLHRKIDQLYQHAEELQSSRNAIKHLASALENLDRDSGAVQKSTGVSIATTLERDAVSTGRLRVHTLGEDPKTPIASSVSCHDLDADDKGSEGRSLRLHGPELDDDFGSPGFPQLSQDKFYFDPRRRGNNSLGQENLIDWCLSSCASRKSGSEQGQELRHGLEYTRSVDERTRPESSLPGEPGAASEDAAGQAETGSGRDPSKRSDSDPARAGTPHPPSPHGGSTGQDIPSMTSGPRHRRGTTLCQPPQAKDPEPEPWPLLRRVELSETDSRPRTPDAVPWSRSALRKVPSSTENLRKTGLAPSPATWRQSLRMPESWNEAAPAARAALATPASQWRRNLASTRKTSFAPVGRANVCSFCNPSAASSPPESGRPTTKCDHIERAQTREAAAEDESLNEPVTPTRVRVRQVEQDLAMKRAEELEDEAREGEESACDPETLELGRDDGHSCAWRDRYMGLHTELEKWKKEMISYDPEQMQTGEEAPAAGDKDDAAHGRGERPADEVGIEGLTIVVHMRYRDDLVINTNLRDGRSVAGRVGPES</sequence>
<feature type="compositionally biased region" description="Polar residues" evidence="4">
    <location>
        <begin position="113"/>
        <end position="129"/>
    </location>
</feature>
<protein>
    <submittedName>
        <fullName evidence="5">Uncharacterized protein</fullName>
    </submittedName>
</protein>
<feature type="compositionally biased region" description="Basic and acidic residues" evidence="4">
    <location>
        <begin position="349"/>
        <end position="369"/>
    </location>
</feature>
<feature type="compositionally biased region" description="Acidic residues" evidence="4">
    <location>
        <begin position="688"/>
        <end position="705"/>
    </location>
</feature>
<dbReference type="RefSeq" id="XP_047837472.1">
    <property type="nucleotide sequence ID" value="XM_047981512.1"/>
</dbReference>
<feature type="compositionally biased region" description="Basic and acidic residues" evidence="4">
    <location>
        <begin position="467"/>
        <end position="476"/>
    </location>
</feature>
<name>A0A9Q8Q793_9HYPO</name>
<feature type="region of interest" description="Disordered" evidence="4">
    <location>
        <begin position="62"/>
        <end position="171"/>
    </location>
</feature>
<feature type="compositionally biased region" description="Basic and acidic residues" evidence="4">
    <location>
        <begin position="754"/>
        <end position="769"/>
    </location>
</feature>
<dbReference type="KEGG" id="ptkz:JDV02_000675"/>
<gene>
    <name evidence="5" type="ORF">JDV02_000675</name>
</gene>
<keyword evidence="1" id="KW-0479">Metal-binding</keyword>
<evidence type="ECO:0000313" key="5">
    <source>
        <dbReference type="EMBL" id="UNI13991.1"/>
    </source>
</evidence>
<evidence type="ECO:0000256" key="4">
    <source>
        <dbReference type="SAM" id="MobiDB-lite"/>
    </source>
</evidence>
<evidence type="ECO:0000256" key="3">
    <source>
        <dbReference type="ARBA" id="ARBA00022833"/>
    </source>
</evidence>
<dbReference type="EMBL" id="CP086354">
    <property type="protein sequence ID" value="UNI13991.1"/>
    <property type="molecule type" value="Genomic_DNA"/>
</dbReference>
<dbReference type="GO" id="GO:0008270">
    <property type="term" value="F:zinc ion binding"/>
    <property type="evidence" value="ECO:0007669"/>
    <property type="project" value="UniProtKB-KW"/>
</dbReference>
<dbReference type="InterPro" id="IPR011011">
    <property type="entry name" value="Znf_FYVE_PHD"/>
</dbReference>
<evidence type="ECO:0000256" key="1">
    <source>
        <dbReference type="ARBA" id="ARBA00022723"/>
    </source>
</evidence>
<feature type="compositionally biased region" description="Basic and acidic residues" evidence="4">
    <location>
        <begin position="87"/>
        <end position="109"/>
    </location>
</feature>
<feature type="region of interest" description="Disordered" evidence="4">
    <location>
        <begin position="334"/>
        <end position="394"/>
    </location>
</feature>
<keyword evidence="2" id="KW-0863">Zinc-finger</keyword>
<dbReference type="SUPFAM" id="SSF57903">
    <property type="entry name" value="FYVE/PHD zinc finger"/>
    <property type="match status" value="1"/>
</dbReference>
<feature type="compositionally biased region" description="Basic and acidic residues" evidence="4">
    <location>
        <begin position="423"/>
        <end position="441"/>
    </location>
</feature>